<feature type="compositionally biased region" description="Basic and acidic residues" evidence="1">
    <location>
        <begin position="163"/>
        <end position="173"/>
    </location>
</feature>
<dbReference type="Proteomes" id="UP000785679">
    <property type="component" value="Unassembled WGS sequence"/>
</dbReference>
<proteinExistence type="predicted"/>
<dbReference type="Pfam" id="PF06337">
    <property type="entry name" value="DUSP"/>
    <property type="match status" value="1"/>
</dbReference>
<dbReference type="SUPFAM" id="SSF143791">
    <property type="entry name" value="DUSP-like"/>
    <property type="match status" value="1"/>
</dbReference>
<feature type="domain" description="DUSP" evidence="2">
    <location>
        <begin position="311"/>
        <end position="461"/>
    </location>
</feature>
<evidence type="ECO:0000256" key="1">
    <source>
        <dbReference type="SAM" id="MobiDB-lite"/>
    </source>
</evidence>
<dbReference type="AlphaFoldDB" id="A0A8J8SWU3"/>
<gene>
    <name evidence="3" type="ORF">FGO68_gene12077</name>
</gene>
<feature type="compositionally biased region" description="Basic and acidic residues" evidence="1">
    <location>
        <begin position="511"/>
        <end position="526"/>
    </location>
</feature>
<evidence type="ECO:0000313" key="4">
    <source>
        <dbReference type="Proteomes" id="UP000785679"/>
    </source>
</evidence>
<name>A0A8J8SWU3_HALGN</name>
<dbReference type="Gene3D" id="3.30.2230.10">
    <property type="entry name" value="DUSP-like"/>
    <property type="match status" value="1"/>
</dbReference>
<dbReference type="OrthoDB" id="265776at2759"/>
<dbReference type="SMART" id="SM00695">
    <property type="entry name" value="DUSP"/>
    <property type="match status" value="1"/>
</dbReference>
<organism evidence="3 4">
    <name type="scientific">Halteria grandinella</name>
    <dbReference type="NCBI Taxonomy" id="5974"/>
    <lineage>
        <taxon>Eukaryota</taxon>
        <taxon>Sar</taxon>
        <taxon>Alveolata</taxon>
        <taxon>Ciliophora</taxon>
        <taxon>Intramacronucleata</taxon>
        <taxon>Spirotrichea</taxon>
        <taxon>Stichotrichia</taxon>
        <taxon>Sporadotrichida</taxon>
        <taxon>Halteriidae</taxon>
        <taxon>Halteria</taxon>
    </lineage>
</organism>
<evidence type="ECO:0000313" key="3">
    <source>
        <dbReference type="EMBL" id="TNV73251.1"/>
    </source>
</evidence>
<comment type="caution">
    <text evidence="3">The sequence shown here is derived from an EMBL/GenBank/DDBJ whole genome shotgun (WGS) entry which is preliminary data.</text>
</comment>
<dbReference type="EMBL" id="RRYP01019425">
    <property type="protein sequence ID" value="TNV73251.1"/>
    <property type="molecule type" value="Genomic_DNA"/>
</dbReference>
<evidence type="ECO:0000259" key="2">
    <source>
        <dbReference type="PROSITE" id="PS51283"/>
    </source>
</evidence>
<reference evidence="3" key="1">
    <citation type="submission" date="2019-06" db="EMBL/GenBank/DDBJ databases">
        <authorList>
            <person name="Zheng W."/>
        </authorList>
    </citation>
    <scope>NUCLEOTIDE SEQUENCE</scope>
    <source>
        <strain evidence="3">QDHG01</strain>
    </source>
</reference>
<feature type="region of interest" description="Disordered" evidence="1">
    <location>
        <begin position="153"/>
        <end position="183"/>
    </location>
</feature>
<dbReference type="PROSITE" id="PS51283">
    <property type="entry name" value="DUSP"/>
    <property type="match status" value="1"/>
</dbReference>
<sequence>MQQQQTHSQSVQSPLKNYLRANIKPPAHLETDMQESQTNAEILGSTATLNVQSNKGLESPKFLGFVHSTNSSHKMECLQEETKQTESIQLPSVRLGPVQDRMRSPILIVSGNTSQQHTLRYADAYTPTQRVPNNVVMQNYFNHRPQNQVEVKMQQDESSDSMHSADCDEKRSFTPEPSGSFLDISGVNKLDQMRKQLSQSMIGGTKEVNVSHASISKVVSHTPLPTAGINTVYKSSQMELSKYINHKSTTSANPQKNTYKALLENKGSRCTCNKSGLNRIIPAEISHQVCGPYCKHLYPFEQKKVILETLKKELEQASVFQGSKRTTPIKNGAQNTTQNDFKYKRYLLDAKWWRKWCDYTNFDSSLLSLTPNQTDAIDEYLFSIPSTSNQYDTHRRYDSNALYQKPGRISNEDLLDKSNGNSQRLRENLVEHFDFEVLFPQLWLYMYSWFSADCQIVRYLRKDRLSSGIYRLDLYPSVNYDRLSRSYMGSQIRGNFEREEDEESQSDEETIERGGRMNVSMHDDSKSFSAYNPPAHQMMQIAQAQSPSMISMRMKTPQTDRINK</sequence>
<keyword evidence="4" id="KW-1185">Reference proteome</keyword>
<dbReference type="InterPro" id="IPR006615">
    <property type="entry name" value="Pept_C19_DUSP"/>
</dbReference>
<feature type="region of interest" description="Disordered" evidence="1">
    <location>
        <begin position="495"/>
        <end position="527"/>
    </location>
</feature>
<feature type="compositionally biased region" description="Acidic residues" evidence="1">
    <location>
        <begin position="498"/>
        <end position="510"/>
    </location>
</feature>
<accession>A0A8J8SWU3</accession>
<dbReference type="InterPro" id="IPR035927">
    <property type="entry name" value="DUSP-like_sf"/>
</dbReference>
<dbReference type="GO" id="GO:0004843">
    <property type="term" value="F:cysteine-type deubiquitinase activity"/>
    <property type="evidence" value="ECO:0007669"/>
    <property type="project" value="InterPro"/>
</dbReference>
<protein>
    <recommendedName>
        <fullName evidence="2">DUSP domain-containing protein</fullName>
    </recommendedName>
</protein>